<feature type="non-terminal residue" evidence="5">
    <location>
        <position position="1"/>
    </location>
</feature>
<dbReference type="AlphaFoldDB" id="A0A0S7EWP6"/>
<dbReference type="GO" id="GO:0030833">
    <property type="term" value="P:regulation of actin filament polymerization"/>
    <property type="evidence" value="ECO:0007669"/>
    <property type="project" value="InterPro"/>
</dbReference>
<dbReference type="GO" id="GO:0034314">
    <property type="term" value="P:Arp2/3 complex-mediated actin nucleation"/>
    <property type="evidence" value="ECO:0007669"/>
    <property type="project" value="InterPro"/>
</dbReference>
<comment type="similarity">
    <text evidence="2">Belongs to the ARPC5 family.</text>
</comment>
<dbReference type="Pfam" id="PF04699">
    <property type="entry name" value="P16-Arc"/>
    <property type="match status" value="1"/>
</dbReference>
<name>A0A0S7EWP6_9TELE</name>
<accession>A0A0S7EWP6</accession>
<keyword evidence="3" id="KW-0963">Cytoplasm</keyword>
<dbReference type="InterPro" id="IPR006789">
    <property type="entry name" value="ARPC5"/>
</dbReference>
<evidence type="ECO:0000256" key="4">
    <source>
        <dbReference type="ARBA" id="ARBA00023212"/>
    </source>
</evidence>
<dbReference type="Gene3D" id="1.25.40.190">
    <property type="entry name" value="Actin-related protein 2/3 complex subunit 5"/>
    <property type="match status" value="1"/>
</dbReference>
<dbReference type="EMBL" id="GBYX01474378">
    <property type="protein sequence ID" value="JAO07282.1"/>
    <property type="molecule type" value="Transcribed_RNA"/>
</dbReference>
<gene>
    <name evidence="5" type="primary">ARP5L</name>
</gene>
<comment type="subcellular location">
    <subcellularLocation>
        <location evidence="1">Cytoplasm</location>
        <location evidence="1">Cytoskeleton</location>
    </subcellularLocation>
</comment>
<organism evidence="5">
    <name type="scientific">Poeciliopsis prolifica</name>
    <name type="common">blackstripe livebearer</name>
    <dbReference type="NCBI Taxonomy" id="188132"/>
    <lineage>
        <taxon>Eukaryota</taxon>
        <taxon>Metazoa</taxon>
        <taxon>Chordata</taxon>
        <taxon>Craniata</taxon>
        <taxon>Vertebrata</taxon>
        <taxon>Euteleostomi</taxon>
        <taxon>Actinopterygii</taxon>
        <taxon>Neopterygii</taxon>
        <taxon>Teleostei</taxon>
        <taxon>Neoteleostei</taxon>
        <taxon>Acanthomorphata</taxon>
        <taxon>Ovalentaria</taxon>
        <taxon>Atherinomorphae</taxon>
        <taxon>Cyprinodontiformes</taxon>
        <taxon>Poeciliidae</taxon>
        <taxon>Poeciliinae</taxon>
        <taxon>Poeciliopsis</taxon>
    </lineage>
</organism>
<reference evidence="5" key="1">
    <citation type="submission" date="2014-12" db="EMBL/GenBank/DDBJ databases">
        <title>Parallel Evolution in Life History Adaptation Evident in the Tissue-Specific Poeciliopsis prolifica transcriptome.</title>
        <authorList>
            <person name="Jue N.K."/>
            <person name="Foley R.J."/>
            <person name="Obergfell C."/>
            <person name="Reznick D.N."/>
            <person name="O'Neill R.J."/>
            <person name="O'Neill M.J."/>
        </authorList>
    </citation>
    <scope>NUCLEOTIDE SEQUENCE</scope>
</reference>
<dbReference type="GO" id="GO:0005885">
    <property type="term" value="C:Arp2/3 protein complex"/>
    <property type="evidence" value="ECO:0007669"/>
    <property type="project" value="InterPro"/>
</dbReference>
<keyword evidence="4" id="KW-0206">Cytoskeleton</keyword>
<evidence type="ECO:0000256" key="1">
    <source>
        <dbReference type="ARBA" id="ARBA00004245"/>
    </source>
</evidence>
<dbReference type="SUPFAM" id="SSF69103">
    <property type="entry name" value="Arp2/3 complex 16 kDa subunit ARPC5"/>
    <property type="match status" value="1"/>
</dbReference>
<protein>
    <submittedName>
        <fullName evidence="5">ARP5L</fullName>
    </submittedName>
</protein>
<evidence type="ECO:0000256" key="3">
    <source>
        <dbReference type="ARBA" id="ARBA00022490"/>
    </source>
</evidence>
<evidence type="ECO:0000256" key="2">
    <source>
        <dbReference type="ARBA" id="ARBA00006084"/>
    </source>
</evidence>
<sequence length="125" mass="14245">LLMKYIYKGFERPSENSSAVLLQWHEKVRCVCVCTKRVSRVKDVAAAPTSNILVGCPKHKHSAQKLTERWSSCNSVTKVSRLHEHSHRHTRPPVLISQQELKVWEESQVSLNLSFSMCQRCSASA</sequence>
<evidence type="ECO:0000313" key="5">
    <source>
        <dbReference type="EMBL" id="JAO07282.1"/>
    </source>
</evidence>
<proteinExistence type="inferred from homology"/>
<dbReference type="InterPro" id="IPR036743">
    <property type="entry name" value="ARPC5_sf"/>
</dbReference>